<evidence type="ECO:0008006" key="3">
    <source>
        <dbReference type="Google" id="ProtNLM"/>
    </source>
</evidence>
<sequence length="319" mass="36234">MLDKLKILEVTQISAPASHAAFTDLCEDPFDISFASLFCTYREADTHVSPNGRIIVVRIDKKTLKPFNSWALKIPGTDLRDPKLSFDGKRLIITAYAKTVLEDSSLSRHMVSYSSDTGLSWNGPHYFGDDAWWIWNCDWFKTTAYGFAYNRKAQSISLYRGNPLNSMTCYQDNVFGLEKSDKGYPNESALLFDEQGNASVFLRRDADTYSAQFGYASPPYTNWDWYDLDIYIGGPAAVMLEDGNFVVAGRHVEWEDDIFSTRLWHFDVQSKKLTELITLPSGGDTSYPGLVLDNDILYVSYYSSHCDEEARVYLAKLSM</sequence>
<dbReference type="AlphaFoldDB" id="A0A6N9TBH4"/>
<name>A0A6N9TBH4_9ALTE</name>
<dbReference type="EMBL" id="JAAAWO010000002">
    <property type="protein sequence ID" value="NDW14657.1"/>
    <property type="molecule type" value="Genomic_DNA"/>
</dbReference>
<reference evidence="1 2" key="1">
    <citation type="submission" date="2020-01" db="EMBL/GenBank/DDBJ databases">
        <title>Genomes of bacteria type strains.</title>
        <authorList>
            <person name="Chen J."/>
            <person name="Zhu S."/>
            <person name="Yang J."/>
        </authorList>
    </citation>
    <scope>NUCLEOTIDE SEQUENCE [LARGE SCALE GENOMIC DNA]</scope>
    <source>
        <strain evidence="1 2">LMG 24078</strain>
    </source>
</reference>
<evidence type="ECO:0000313" key="2">
    <source>
        <dbReference type="Proteomes" id="UP000471381"/>
    </source>
</evidence>
<gene>
    <name evidence="1" type="ORF">GTQ48_03805</name>
</gene>
<organism evidence="1 2">
    <name type="scientific">Alteromonas genovensis</name>
    <dbReference type="NCBI Taxonomy" id="471225"/>
    <lineage>
        <taxon>Bacteria</taxon>
        <taxon>Pseudomonadati</taxon>
        <taxon>Pseudomonadota</taxon>
        <taxon>Gammaproteobacteria</taxon>
        <taxon>Alteromonadales</taxon>
        <taxon>Alteromonadaceae</taxon>
        <taxon>Alteromonas/Salinimonas group</taxon>
        <taxon>Alteromonas</taxon>
    </lineage>
</organism>
<dbReference type="Proteomes" id="UP000471381">
    <property type="component" value="Unassembled WGS sequence"/>
</dbReference>
<dbReference type="RefSeq" id="WP_163105241.1">
    <property type="nucleotide sequence ID" value="NZ_JAAAWO010000002.1"/>
</dbReference>
<comment type="caution">
    <text evidence="1">The sequence shown here is derived from an EMBL/GenBank/DDBJ whole genome shotgun (WGS) entry which is preliminary data.</text>
</comment>
<protein>
    <recommendedName>
        <fullName evidence="3">Exo-alpha-sialidase</fullName>
    </recommendedName>
</protein>
<proteinExistence type="predicted"/>
<keyword evidence="2" id="KW-1185">Reference proteome</keyword>
<evidence type="ECO:0000313" key="1">
    <source>
        <dbReference type="EMBL" id="NDW14657.1"/>
    </source>
</evidence>
<accession>A0A6N9TBH4</accession>
<dbReference type="SUPFAM" id="SSF82171">
    <property type="entry name" value="DPP6 N-terminal domain-like"/>
    <property type="match status" value="1"/>
</dbReference>